<dbReference type="EMBL" id="FQYQ01000040">
    <property type="protein sequence ID" value="SHJ68496.1"/>
    <property type="molecule type" value="Genomic_DNA"/>
</dbReference>
<accession>A0A1M6LBE4</accession>
<proteinExistence type="predicted"/>
<keyword evidence="4" id="KW-1185">Reference proteome</keyword>
<dbReference type="PANTHER" id="PTHR33295">
    <property type="entry name" value="ATPASE"/>
    <property type="match status" value="1"/>
</dbReference>
<organism evidence="3 4">
    <name type="scientific">Pseudobutyrivibrio xylanivorans DSM 14809</name>
    <dbReference type="NCBI Taxonomy" id="1123012"/>
    <lineage>
        <taxon>Bacteria</taxon>
        <taxon>Bacillati</taxon>
        <taxon>Bacillota</taxon>
        <taxon>Clostridia</taxon>
        <taxon>Lachnospirales</taxon>
        <taxon>Lachnospiraceae</taxon>
        <taxon>Pseudobutyrivibrio</taxon>
    </lineage>
</organism>
<dbReference type="InterPro" id="IPR025420">
    <property type="entry name" value="DUF4143"/>
</dbReference>
<evidence type="ECO:0008006" key="5">
    <source>
        <dbReference type="Google" id="ProtNLM"/>
    </source>
</evidence>
<evidence type="ECO:0000313" key="3">
    <source>
        <dbReference type="EMBL" id="SHJ68496.1"/>
    </source>
</evidence>
<evidence type="ECO:0000313" key="4">
    <source>
        <dbReference type="Proteomes" id="UP000184185"/>
    </source>
</evidence>
<dbReference type="Pfam" id="PF13173">
    <property type="entry name" value="AAA_14"/>
    <property type="match status" value="1"/>
</dbReference>
<evidence type="ECO:0000259" key="2">
    <source>
        <dbReference type="Pfam" id="PF13635"/>
    </source>
</evidence>
<dbReference type="InterPro" id="IPR041682">
    <property type="entry name" value="AAA_14"/>
</dbReference>
<dbReference type="AlphaFoldDB" id="A0A1M6LBE4"/>
<dbReference type="SUPFAM" id="SSF52540">
    <property type="entry name" value="P-loop containing nucleoside triphosphate hydrolases"/>
    <property type="match status" value="1"/>
</dbReference>
<dbReference type="OrthoDB" id="9801806at2"/>
<gene>
    <name evidence="3" type="ORF">SAMN02745725_03068</name>
</gene>
<feature type="domain" description="AAA" evidence="1">
    <location>
        <begin position="19"/>
        <end position="153"/>
    </location>
</feature>
<dbReference type="Pfam" id="PF13635">
    <property type="entry name" value="DUF4143"/>
    <property type="match status" value="1"/>
</dbReference>
<sequence length="443" mass="50974">MLERKILYSLREWRNKKNHKSLIITGQRQVGKTYAVDQIFAHDYDSYIYINFVQEPSMIGEFGGDLDVDTLKLNISARRPGTKFLEGNTLILLDEIQDCPNAIASLKFWTEDGRYDVIGMGSSLGMNYMSEISYPVGKVEYLSMHSLDFEEFLWAQGMDKNVIDSLKKYFDNIEKMPKSLIETMTNYLRKYMVIGGMPEAVAEFTETGDFHAVDEIQRRLIRDYKADIARFADANIRIKAQECYESIPYQLTKENHKFQYSKIESKATASKFGTSIAWLNNQLLTVQVQNLKRIEFPLESFADETNFRIYPTDIGILVGMFDEGLKNALLEDNNIEEKAKGLMLGTAKGALYEALAADILHKRGYEKLFFYKHEKNTSEIEFVIMKNDEIIPIEIKAGRKQANSLRNILDNNTQLNKGYKMASVNIGQSEKIISMPIFMLMFM</sequence>
<name>A0A1M6LBE4_PSEXY</name>
<protein>
    <recommendedName>
        <fullName evidence="5">AAA domain-containing protein</fullName>
    </recommendedName>
</protein>
<dbReference type="Proteomes" id="UP000184185">
    <property type="component" value="Unassembled WGS sequence"/>
</dbReference>
<reference evidence="3 4" key="1">
    <citation type="submission" date="2016-11" db="EMBL/GenBank/DDBJ databases">
        <authorList>
            <person name="Jaros S."/>
            <person name="Januszkiewicz K."/>
            <person name="Wedrychowicz H."/>
        </authorList>
    </citation>
    <scope>NUCLEOTIDE SEQUENCE [LARGE SCALE GENOMIC DNA]</scope>
    <source>
        <strain evidence="3 4">DSM 14809</strain>
    </source>
</reference>
<dbReference type="InterPro" id="IPR027417">
    <property type="entry name" value="P-loop_NTPase"/>
</dbReference>
<dbReference type="RefSeq" id="WP_072919605.1">
    <property type="nucleotide sequence ID" value="NZ_FQYQ01000040.1"/>
</dbReference>
<evidence type="ECO:0000259" key="1">
    <source>
        <dbReference type="Pfam" id="PF13173"/>
    </source>
</evidence>
<feature type="domain" description="DUF4143" evidence="2">
    <location>
        <begin position="226"/>
        <end position="398"/>
    </location>
</feature>
<dbReference type="PANTHER" id="PTHR33295:SF7">
    <property type="entry name" value="ATPASE"/>
    <property type="match status" value="1"/>
</dbReference>